<evidence type="ECO:0000313" key="1">
    <source>
        <dbReference type="EMBL" id="CAJ1389979.1"/>
    </source>
</evidence>
<sequence length="724" mass="79869">MPLEADAKKELEEAIKGASSGTLVQGTQRVYGVLQKHGLLRRQVVQPGLVGCHRDNRDGFGLSVKDVSELITAIKEVGFDHGAINAVAVELSPDDELTFQFNEKLARDSGYMLPSVPRHQLKFASLAGSHTNAALRLIAAGAEHTDGDLCVRGRLALEQVRQVDAEFARAVDEGVSWRIISLQAMEAFPELGPLIQAAANSSGQLARGEHELQIMHRMANTIDARQAAGQSVDWATLKTQLLRSRPACSTATPWMFRFVLRYCAGAPGMLQRSESFIKAHAVSGRQLGADFFENLSLDTKPPTANQCLMFRHALLRLAYSVPVEKFVTAADAKKMHNRDVKAKVDMANSFMQKASQLPQSSQVPSDPAISSCFLACEHELVLIALDKRHRDINCPSTMEAAMCKLCDLVEKASGIRMTTEWDKFKEAAAQASATAVSSVASTQLREFSSDGTLKQQASLLREEGFVEGQYLQRKTDKIVARIVAMEGEKVTLAIEDGMISGKAQVSVSALLSKQWKKIQPPQEAEELTEFRQQTAKHSPEVRLTLAKADILKKLVGLEEKHCAVYKALKVMFKPQKAVIATHAFEAGWLVLVPVSMKIDAKPIEQDGGQSAVCLGRVKGSDVFWLQPCFIPDKGDGRAFVAPFWFVRSTNEQSEANCALTDEVERDFKNTNIKVPLLKSTRRIEAGEQLRCYVPKQAKRVEVEELIALHDPEPPAKRRRHKQAE</sequence>
<name>A0AA36ILU6_9DINO</name>
<dbReference type="AlphaFoldDB" id="A0AA36ILU6"/>
<dbReference type="Proteomes" id="UP001178507">
    <property type="component" value="Unassembled WGS sequence"/>
</dbReference>
<organism evidence="1 2">
    <name type="scientific">Effrenium voratum</name>
    <dbReference type="NCBI Taxonomy" id="2562239"/>
    <lineage>
        <taxon>Eukaryota</taxon>
        <taxon>Sar</taxon>
        <taxon>Alveolata</taxon>
        <taxon>Dinophyceae</taxon>
        <taxon>Suessiales</taxon>
        <taxon>Symbiodiniaceae</taxon>
        <taxon>Effrenium</taxon>
    </lineage>
</organism>
<accession>A0AA36ILU6</accession>
<evidence type="ECO:0000313" key="2">
    <source>
        <dbReference type="Proteomes" id="UP001178507"/>
    </source>
</evidence>
<proteinExistence type="predicted"/>
<keyword evidence="2" id="KW-1185">Reference proteome</keyword>
<protein>
    <submittedName>
        <fullName evidence="1">Uncharacterized protein</fullName>
    </submittedName>
</protein>
<gene>
    <name evidence="1" type="ORF">EVOR1521_LOCUS15492</name>
</gene>
<dbReference type="EMBL" id="CAUJNA010001979">
    <property type="protein sequence ID" value="CAJ1389979.1"/>
    <property type="molecule type" value="Genomic_DNA"/>
</dbReference>
<reference evidence="1" key="1">
    <citation type="submission" date="2023-08" db="EMBL/GenBank/DDBJ databases">
        <authorList>
            <person name="Chen Y."/>
            <person name="Shah S."/>
            <person name="Dougan E. K."/>
            <person name="Thang M."/>
            <person name="Chan C."/>
        </authorList>
    </citation>
    <scope>NUCLEOTIDE SEQUENCE</scope>
</reference>
<comment type="caution">
    <text evidence="1">The sequence shown here is derived from an EMBL/GenBank/DDBJ whole genome shotgun (WGS) entry which is preliminary data.</text>
</comment>